<proteinExistence type="predicted"/>
<dbReference type="Proteomes" id="UP000321532">
    <property type="component" value="Unassembled WGS sequence"/>
</dbReference>
<gene>
    <name evidence="1" type="ORF">AAE02nite_47960</name>
</gene>
<dbReference type="GO" id="GO:0005737">
    <property type="term" value="C:cytoplasm"/>
    <property type="evidence" value="ECO:0007669"/>
    <property type="project" value="TreeGrafter"/>
</dbReference>
<keyword evidence="2" id="KW-1185">Reference proteome</keyword>
<accession>A0A512B578</accession>
<dbReference type="SMART" id="SM00855">
    <property type="entry name" value="PGAM"/>
    <property type="match status" value="1"/>
</dbReference>
<dbReference type="Pfam" id="PF00300">
    <property type="entry name" value="His_Phos_1"/>
    <property type="match status" value="1"/>
</dbReference>
<dbReference type="InterPro" id="IPR013078">
    <property type="entry name" value="His_Pase_superF_clade-1"/>
</dbReference>
<dbReference type="PANTHER" id="PTHR48100">
    <property type="entry name" value="BROAD-SPECIFICITY PHOSPHATASE YOR283W-RELATED"/>
    <property type="match status" value="1"/>
</dbReference>
<sequence>MTKFLLIRHATTDSVGKRLSGRLSGVSLNPAGQEQAQKLAQRLTGSAIAAVYSSPLERALETAAPIAKILNLRPIIDEHFLEMNFGEWTDAAFESLADEQQFNRFNSFRSGTRIPGGELMLEAQTRMVAGLLKLTNQHPNETVAVVSHSDLIKAAVAYFAGIHLDMFQRLEISPASVSIVQVYAETAQILLLNHTGELNI</sequence>
<protein>
    <submittedName>
        <fullName evidence="1">Phosphoglycerate mutase</fullName>
    </submittedName>
</protein>
<evidence type="ECO:0000313" key="2">
    <source>
        <dbReference type="Proteomes" id="UP000321532"/>
    </source>
</evidence>
<dbReference type="AlphaFoldDB" id="A0A512B578"/>
<dbReference type="SUPFAM" id="SSF53254">
    <property type="entry name" value="Phosphoglycerate mutase-like"/>
    <property type="match status" value="1"/>
</dbReference>
<dbReference type="Gene3D" id="3.40.50.1240">
    <property type="entry name" value="Phosphoglycerate mutase-like"/>
    <property type="match status" value="1"/>
</dbReference>
<dbReference type="OrthoDB" id="9782128at2"/>
<dbReference type="GO" id="GO:0016791">
    <property type="term" value="F:phosphatase activity"/>
    <property type="evidence" value="ECO:0007669"/>
    <property type="project" value="TreeGrafter"/>
</dbReference>
<dbReference type="EMBL" id="BJYS01000052">
    <property type="protein sequence ID" value="GEO07132.1"/>
    <property type="molecule type" value="Genomic_DNA"/>
</dbReference>
<dbReference type="PANTHER" id="PTHR48100:SF59">
    <property type="entry name" value="ADENOSYLCOBALAMIN_ALPHA-RIBAZOLE PHOSPHATASE"/>
    <property type="match status" value="1"/>
</dbReference>
<reference evidence="1 2" key="1">
    <citation type="submission" date="2019-07" db="EMBL/GenBank/DDBJ databases">
        <title>Whole genome shotgun sequence of Adhaeribacter aerolatus NBRC 106133.</title>
        <authorList>
            <person name="Hosoyama A."/>
            <person name="Uohara A."/>
            <person name="Ohji S."/>
            <person name="Ichikawa N."/>
        </authorList>
    </citation>
    <scope>NUCLEOTIDE SEQUENCE [LARGE SCALE GENOMIC DNA]</scope>
    <source>
        <strain evidence="1 2">NBRC 106133</strain>
    </source>
</reference>
<dbReference type="InterPro" id="IPR050275">
    <property type="entry name" value="PGM_Phosphatase"/>
</dbReference>
<dbReference type="RefSeq" id="WP_146904672.1">
    <property type="nucleotide sequence ID" value="NZ_BJYS01000052.1"/>
</dbReference>
<dbReference type="CDD" id="cd07067">
    <property type="entry name" value="HP_PGM_like"/>
    <property type="match status" value="1"/>
</dbReference>
<evidence type="ECO:0000313" key="1">
    <source>
        <dbReference type="EMBL" id="GEO07132.1"/>
    </source>
</evidence>
<comment type="caution">
    <text evidence="1">The sequence shown here is derived from an EMBL/GenBank/DDBJ whole genome shotgun (WGS) entry which is preliminary data.</text>
</comment>
<organism evidence="1 2">
    <name type="scientific">Adhaeribacter aerolatus</name>
    <dbReference type="NCBI Taxonomy" id="670289"/>
    <lineage>
        <taxon>Bacteria</taxon>
        <taxon>Pseudomonadati</taxon>
        <taxon>Bacteroidota</taxon>
        <taxon>Cytophagia</taxon>
        <taxon>Cytophagales</taxon>
        <taxon>Hymenobacteraceae</taxon>
        <taxon>Adhaeribacter</taxon>
    </lineage>
</organism>
<name>A0A512B578_9BACT</name>
<dbReference type="InterPro" id="IPR029033">
    <property type="entry name" value="His_PPase_superfam"/>
</dbReference>